<evidence type="ECO:0000313" key="3">
    <source>
        <dbReference type="Proteomes" id="UP000019116"/>
    </source>
</evidence>
<sequence length="89" mass="9453">MDSCALPHGPGSHTPPLRERIPTRRRLPKAPPLADSLVLHQSQCCIQGGLLDLVPSSAWSPAGGPPPRQDAVHLGPVGESRRGSPMLRL</sequence>
<feature type="region of interest" description="Disordered" evidence="1">
    <location>
        <begin position="57"/>
        <end position="89"/>
    </location>
</feature>
<reference evidence="2" key="2">
    <citation type="submission" date="2018-10" db="UniProtKB">
        <authorList>
            <consortium name="EnsemblPlants"/>
        </authorList>
    </citation>
    <scope>IDENTIFICATION</scope>
</reference>
<evidence type="ECO:0000313" key="2">
    <source>
        <dbReference type="EnsemblPlants" id="TraesCS2A02G238100.1"/>
    </source>
</evidence>
<dbReference type="Gramene" id="TraesCAD_scaffold_005882_01G000100.1">
    <property type="protein sequence ID" value="TraesCAD_scaffold_005882_01G000100.1"/>
    <property type="gene ID" value="TraesCAD_scaffold_005882_01G000100"/>
</dbReference>
<evidence type="ECO:0000256" key="1">
    <source>
        <dbReference type="SAM" id="MobiDB-lite"/>
    </source>
</evidence>
<organism evidence="2">
    <name type="scientific">Triticum aestivum</name>
    <name type="common">Wheat</name>
    <dbReference type="NCBI Taxonomy" id="4565"/>
    <lineage>
        <taxon>Eukaryota</taxon>
        <taxon>Viridiplantae</taxon>
        <taxon>Streptophyta</taxon>
        <taxon>Embryophyta</taxon>
        <taxon>Tracheophyta</taxon>
        <taxon>Spermatophyta</taxon>
        <taxon>Magnoliopsida</taxon>
        <taxon>Liliopsida</taxon>
        <taxon>Poales</taxon>
        <taxon>Poaceae</taxon>
        <taxon>BOP clade</taxon>
        <taxon>Pooideae</taxon>
        <taxon>Triticodae</taxon>
        <taxon>Triticeae</taxon>
        <taxon>Triticinae</taxon>
        <taxon>Triticum</taxon>
    </lineage>
</organism>
<dbReference type="AlphaFoldDB" id="A0A3B6AWZ2"/>
<accession>A0A3B6AWZ2</accession>
<dbReference type="Gramene" id="TraesCS2A02G238100.1">
    <property type="protein sequence ID" value="TraesCS2A02G238100.1"/>
    <property type="gene ID" value="TraesCS2A02G238100"/>
</dbReference>
<feature type="region of interest" description="Disordered" evidence="1">
    <location>
        <begin position="1"/>
        <end position="29"/>
    </location>
</feature>
<dbReference type="Gramene" id="TraesCS2A03G0549300.1">
    <property type="protein sequence ID" value="TraesCS2A03G0549300.1.CDS"/>
    <property type="gene ID" value="TraesCS2A03G0549300"/>
</dbReference>
<dbReference type="EnsemblPlants" id="TraesCS2A02G238100.1">
    <property type="protein sequence ID" value="TraesCS2A02G238100.1"/>
    <property type="gene ID" value="TraesCS2A02G238100"/>
</dbReference>
<proteinExistence type="predicted"/>
<name>A0A3B6AWZ2_WHEAT</name>
<dbReference type="OMA" id="QCCIQGG"/>
<dbReference type="Proteomes" id="UP000019116">
    <property type="component" value="Chromosome 2A"/>
</dbReference>
<keyword evidence="3" id="KW-1185">Reference proteome</keyword>
<protein>
    <submittedName>
        <fullName evidence="2">Uncharacterized protein</fullName>
    </submittedName>
</protein>
<dbReference type="Gramene" id="TraesWEE_scaffold_127773_01G000100.1">
    <property type="protein sequence ID" value="TraesWEE_scaffold_127773_01G000100.1"/>
    <property type="gene ID" value="TraesWEE_scaffold_127773_01G000100"/>
</dbReference>
<dbReference type="Gramene" id="TraesJAG2A03G00673350.1">
    <property type="protein sequence ID" value="TraesJAG2A03G00673350.1"/>
    <property type="gene ID" value="TraesJAG2A03G00673350"/>
</dbReference>
<reference evidence="2" key="1">
    <citation type="submission" date="2018-08" db="EMBL/GenBank/DDBJ databases">
        <authorList>
            <person name="Rossello M."/>
        </authorList>
    </citation>
    <scope>NUCLEOTIDE SEQUENCE [LARGE SCALE GENOMIC DNA]</scope>
    <source>
        <strain evidence="2">cv. Chinese Spring</strain>
    </source>
</reference>